<comment type="caution">
    <text evidence="2">The sequence shown here is derived from an EMBL/GenBank/DDBJ whole genome shotgun (WGS) entry which is preliminary data.</text>
</comment>
<name>A0AA91BTS0_9RHOB</name>
<protein>
    <submittedName>
        <fullName evidence="2">Glyoxalase</fullName>
    </submittedName>
</protein>
<organism evidence="2 3">
    <name type="scientific">Ruegeria atlantica</name>
    <dbReference type="NCBI Taxonomy" id="81569"/>
    <lineage>
        <taxon>Bacteria</taxon>
        <taxon>Pseudomonadati</taxon>
        <taxon>Pseudomonadota</taxon>
        <taxon>Alphaproteobacteria</taxon>
        <taxon>Rhodobacterales</taxon>
        <taxon>Roseobacteraceae</taxon>
        <taxon>Ruegeria</taxon>
    </lineage>
</organism>
<dbReference type="RefSeq" id="WP_170565567.1">
    <property type="nucleotide sequence ID" value="NZ_WVRA01000003.1"/>
</dbReference>
<dbReference type="InterPro" id="IPR029068">
    <property type="entry name" value="Glyas_Bleomycin-R_OHBP_Dase"/>
</dbReference>
<reference evidence="2" key="1">
    <citation type="submission" date="2019-12" db="EMBL/GenBank/DDBJ databases">
        <title>Ruegeria JWLKs population differentiation of coral mucus and skeleton niches.</title>
        <authorList>
            <person name="Luo D."/>
        </authorList>
    </citation>
    <scope>NUCLEOTIDE SEQUENCE</scope>
    <source>
        <strain evidence="2">HKCCD6181</strain>
    </source>
</reference>
<dbReference type="Gene3D" id="3.30.720.110">
    <property type="match status" value="1"/>
</dbReference>
<dbReference type="InterPro" id="IPR037523">
    <property type="entry name" value="VOC_core"/>
</dbReference>
<dbReference type="Proteomes" id="UP000597886">
    <property type="component" value="Unassembled WGS sequence"/>
</dbReference>
<sequence length="141" mass="15881">MRVTQYYPVIQSETVSETAEFYKRHFGFRSAFEADWYVHLQSEVDSSVNLAIVQSDHETIPEISRGASTGMILNFEVEDVDKVDERLRSEGVPVAKSLVSEPFGQRHAIYRDPNGVLIDVITQIPPSEEFLSQYAADAVPS</sequence>
<dbReference type="SUPFAM" id="SSF54593">
    <property type="entry name" value="Glyoxalase/Bleomycin resistance protein/Dihydroxybiphenyl dioxygenase"/>
    <property type="match status" value="1"/>
</dbReference>
<dbReference type="Pfam" id="PF00903">
    <property type="entry name" value="Glyoxalase"/>
    <property type="match status" value="1"/>
</dbReference>
<dbReference type="Gene3D" id="3.30.720.120">
    <property type="match status" value="1"/>
</dbReference>
<gene>
    <name evidence="2" type="ORF">GS634_09850</name>
</gene>
<accession>A0AA91BTS0</accession>
<feature type="domain" description="VOC" evidence="1">
    <location>
        <begin position="4"/>
        <end position="123"/>
    </location>
</feature>
<dbReference type="EMBL" id="WVRA01000003">
    <property type="protein sequence ID" value="NOE18418.1"/>
    <property type="molecule type" value="Genomic_DNA"/>
</dbReference>
<proteinExistence type="predicted"/>
<dbReference type="InterPro" id="IPR004360">
    <property type="entry name" value="Glyas_Fos-R_dOase_dom"/>
</dbReference>
<evidence type="ECO:0000313" key="2">
    <source>
        <dbReference type="EMBL" id="NOE18418.1"/>
    </source>
</evidence>
<evidence type="ECO:0000313" key="3">
    <source>
        <dbReference type="Proteomes" id="UP000597886"/>
    </source>
</evidence>
<dbReference type="PROSITE" id="PS51819">
    <property type="entry name" value="VOC"/>
    <property type="match status" value="1"/>
</dbReference>
<dbReference type="AlphaFoldDB" id="A0AA91BTS0"/>
<evidence type="ECO:0000259" key="1">
    <source>
        <dbReference type="PROSITE" id="PS51819"/>
    </source>
</evidence>